<dbReference type="EMBL" id="MK419955">
    <property type="protein sequence ID" value="QEI03553.1"/>
    <property type="molecule type" value="Genomic_DNA"/>
</dbReference>
<evidence type="ECO:0000313" key="1">
    <source>
        <dbReference type="EMBL" id="QEI03553.1"/>
    </source>
</evidence>
<accession>A0A6B7KLI8</accession>
<name>A0A6B7KLI8_9ABAC</name>
<organism evidence="1 2">
    <name type="scientific">Spodoptera cosmioides nucleopolyhedrovirus</name>
    <dbReference type="NCBI Taxonomy" id="2605774"/>
    <lineage>
        <taxon>Viruses</taxon>
        <taxon>Viruses incertae sedis</taxon>
        <taxon>Naldaviricetes</taxon>
        <taxon>Lefavirales</taxon>
        <taxon>Baculoviridae</taxon>
        <taxon>Alphabaculovirus</taxon>
        <taxon>Alphabaculovirus spocosmioidis</taxon>
    </lineage>
</organism>
<evidence type="ECO:0000313" key="2">
    <source>
        <dbReference type="Proteomes" id="UP001223634"/>
    </source>
</evidence>
<dbReference type="Proteomes" id="UP001223634">
    <property type="component" value="Segment"/>
</dbReference>
<proteinExistence type="predicted"/>
<protein>
    <recommendedName>
        <fullName evidence="3">Ac43-like protein</fullName>
    </recommendedName>
</protein>
<reference evidence="1 2" key="1">
    <citation type="submission" date="2019-01" db="EMBL/GenBank/DDBJ databases">
        <title>The Spodoptera cosmioides nucleopolyhedrovirus (SpcoNPV) is a novel virus isolated from the polyphagous black armyworm, Spodoptera cosmioides (Walker) (Lepidoptera: Noctuidae).</title>
        <authorList>
            <person name="Santos E.R."/>
            <person name="Oliveira L.B."/>
            <person name="Silva L.A."/>
            <person name="Sosa-Gomez D.R."/>
            <person name="Ribeiro B.M."/>
            <person name="Ardisson-Araujo D.M.P."/>
        </authorList>
    </citation>
    <scope>NUCLEOTIDE SEQUENCE [LARGE SCALE GENOMIC DNA]</scope>
    <source>
        <strain evidence="1">VPN72</strain>
    </source>
</reference>
<keyword evidence="2" id="KW-1185">Reference proteome</keyword>
<sequence length="56" mass="6891">MTNRYSKCFLCEEIVYLHKKYTNKPSDNFFEKYRAIVKNNTVFCLACYRYIYNKKS</sequence>
<evidence type="ECO:0008006" key="3">
    <source>
        <dbReference type="Google" id="ProtNLM"/>
    </source>
</evidence>